<feature type="transmembrane region" description="Helical" evidence="6">
    <location>
        <begin position="146"/>
        <end position="163"/>
    </location>
</feature>
<dbReference type="SUPFAM" id="SSF103473">
    <property type="entry name" value="MFS general substrate transporter"/>
    <property type="match status" value="1"/>
</dbReference>
<feature type="transmembrane region" description="Helical" evidence="6">
    <location>
        <begin position="106"/>
        <end position="125"/>
    </location>
</feature>
<evidence type="ECO:0000256" key="4">
    <source>
        <dbReference type="ARBA" id="ARBA00022989"/>
    </source>
</evidence>
<feature type="transmembrane region" description="Helical" evidence="6">
    <location>
        <begin position="53"/>
        <end position="71"/>
    </location>
</feature>
<evidence type="ECO:0000256" key="1">
    <source>
        <dbReference type="ARBA" id="ARBA00004141"/>
    </source>
</evidence>
<name>A0A150QUX6_SORCE</name>
<feature type="transmembrane region" description="Helical" evidence="6">
    <location>
        <begin position="400"/>
        <end position="423"/>
    </location>
</feature>
<dbReference type="OrthoDB" id="5351355at2"/>
<dbReference type="GO" id="GO:0016020">
    <property type="term" value="C:membrane"/>
    <property type="evidence" value="ECO:0007669"/>
    <property type="project" value="UniProtKB-SubCell"/>
</dbReference>
<dbReference type="AlphaFoldDB" id="A0A150QUX6"/>
<accession>A0A150QUX6</accession>
<gene>
    <name evidence="7" type="ORF">BE15_31700</name>
</gene>
<evidence type="ECO:0000313" key="8">
    <source>
        <dbReference type="Proteomes" id="UP000075260"/>
    </source>
</evidence>
<keyword evidence="3 6" id="KW-0812">Transmembrane</keyword>
<organism evidence="7 8">
    <name type="scientific">Sorangium cellulosum</name>
    <name type="common">Polyangium cellulosum</name>
    <dbReference type="NCBI Taxonomy" id="56"/>
    <lineage>
        <taxon>Bacteria</taxon>
        <taxon>Pseudomonadati</taxon>
        <taxon>Myxococcota</taxon>
        <taxon>Polyangia</taxon>
        <taxon>Polyangiales</taxon>
        <taxon>Polyangiaceae</taxon>
        <taxon>Sorangium</taxon>
    </lineage>
</organism>
<dbReference type="EMBL" id="JEMA01000312">
    <property type="protein sequence ID" value="KYF71770.1"/>
    <property type="molecule type" value="Genomic_DNA"/>
</dbReference>
<dbReference type="InterPro" id="IPR036259">
    <property type="entry name" value="MFS_trans_sf"/>
</dbReference>
<dbReference type="FunFam" id="1.20.1250.20:FF:000651">
    <property type="entry name" value="Glutathione uptake transporter"/>
    <property type="match status" value="1"/>
</dbReference>
<dbReference type="CDD" id="cd17347">
    <property type="entry name" value="MFS_SLC15A1_2_like"/>
    <property type="match status" value="1"/>
</dbReference>
<feature type="transmembrane region" description="Helical" evidence="6">
    <location>
        <begin position="175"/>
        <end position="193"/>
    </location>
</feature>
<proteinExistence type="inferred from homology"/>
<comment type="caution">
    <text evidence="7">The sequence shown here is derived from an EMBL/GenBank/DDBJ whole genome shotgun (WGS) entry which is preliminary data.</text>
</comment>
<dbReference type="Gene3D" id="1.20.1250.20">
    <property type="entry name" value="MFS general substrate transporter like domains"/>
    <property type="match status" value="2"/>
</dbReference>
<dbReference type="GO" id="GO:0006857">
    <property type="term" value="P:oligopeptide transport"/>
    <property type="evidence" value="ECO:0007669"/>
    <property type="project" value="InterPro"/>
</dbReference>
<evidence type="ECO:0000256" key="3">
    <source>
        <dbReference type="ARBA" id="ARBA00022692"/>
    </source>
</evidence>
<dbReference type="GO" id="GO:0022857">
    <property type="term" value="F:transmembrane transporter activity"/>
    <property type="evidence" value="ECO:0007669"/>
    <property type="project" value="InterPro"/>
</dbReference>
<dbReference type="PANTHER" id="PTHR11654">
    <property type="entry name" value="OLIGOPEPTIDE TRANSPORTER-RELATED"/>
    <property type="match status" value="1"/>
</dbReference>
<protein>
    <submittedName>
        <fullName evidence="7">MFS transporter</fullName>
    </submittedName>
</protein>
<evidence type="ECO:0000256" key="5">
    <source>
        <dbReference type="ARBA" id="ARBA00023136"/>
    </source>
</evidence>
<dbReference type="PROSITE" id="PS01022">
    <property type="entry name" value="PTR2_1"/>
    <property type="match status" value="1"/>
</dbReference>
<dbReference type="Proteomes" id="UP000075260">
    <property type="component" value="Unassembled WGS sequence"/>
</dbReference>
<evidence type="ECO:0000256" key="6">
    <source>
        <dbReference type="SAM" id="Phobius"/>
    </source>
</evidence>
<feature type="transmembrane region" description="Helical" evidence="6">
    <location>
        <begin position="429"/>
        <end position="451"/>
    </location>
</feature>
<keyword evidence="4 6" id="KW-1133">Transmembrane helix</keyword>
<sequence length="469" mass="51339">MTQTASSTDKFPPQIKYIIGNEGCERFSFYGMKNVLTFFMINYMLIHEHVAKANYHLFVSACYFFPLLGGFLSDRFFGKYRTILWLSLVYCAGHACLALFESTPAGFYAGLALIALGSGGIKPCVSAHVGDQFSEENKHLVKHVFALFYWIINFGSFFASALIPKTLEWFGPRVAFGIPGVLMLIATVVFWMGRDRYVHVPPTGKNPHSFLRVLWGALRGGRDGRGGAARGHFLDAARGAHPEGAIDGAKAVLRVMTIFAPIPVFWALFDQKGSTWVVQATRMDLEVLGHRLAPSQLMALNPLMVMLIIPFNTMILYPALERRGFRLSALGRMTAGMAVAGLSFVAVAAIELAMTSGSAPSVLWQAGPYLLITFAEVLVSTTGLEFAYSQAPREMKSTIMSFWNLTVTVGNLITAGVAALNVFTGAMQYLFFAALIFIAAVVFGLLARRYVVVDYFQRRPAGAAPAPAS</sequence>
<feature type="transmembrane region" description="Helical" evidence="6">
    <location>
        <begin position="83"/>
        <end position="100"/>
    </location>
</feature>
<keyword evidence="5 6" id="KW-0472">Membrane</keyword>
<feature type="transmembrane region" description="Helical" evidence="6">
    <location>
        <begin position="329"/>
        <end position="354"/>
    </location>
</feature>
<dbReference type="RefSeq" id="WP_061606782.1">
    <property type="nucleotide sequence ID" value="NZ_JEMA01000312.1"/>
</dbReference>
<feature type="transmembrane region" description="Helical" evidence="6">
    <location>
        <begin position="297"/>
        <end position="317"/>
    </location>
</feature>
<evidence type="ECO:0000256" key="2">
    <source>
        <dbReference type="ARBA" id="ARBA00005982"/>
    </source>
</evidence>
<comment type="similarity">
    <text evidence="2">Belongs to the major facilitator superfamily. Proton-dependent oligopeptide transporter (POT/PTR) (TC 2.A.17) family.</text>
</comment>
<dbReference type="InterPro" id="IPR000109">
    <property type="entry name" value="POT_fam"/>
</dbReference>
<evidence type="ECO:0000313" key="7">
    <source>
        <dbReference type="EMBL" id="KYF71770.1"/>
    </source>
</evidence>
<reference evidence="7 8" key="1">
    <citation type="submission" date="2014-02" db="EMBL/GenBank/DDBJ databases">
        <title>The small core and large imbalanced accessory genome model reveals a collaborative survival strategy of Sorangium cellulosum strains in nature.</title>
        <authorList>
            <person name="Han K."/>
            <person name="Peng R."/>
            <person name="Blom J."/>
            <person name="Li Y.-Z."/>
        </authorList>
    </citation>
    <scope>NUCLEOTIDE SEQUENCE [LARGE SCALE GENOMIC DNA]</scope>
    <source>
        <strain evidence="7 8">So0008-312</strain>
    </source>
</reference>
<comment type="subcellular location">
    <subcellularLocation>
        <location evidence="1">Membrane</location>
        <topology evidence="1">Multi-pass membrane protein</topology>
    </subcellularLocation>
</comment>
<dbReference type="Pfam" id="PF00854">
    <property type="entry name" value="PTR2"/>
    <property type="match status" value="1"/>
</dbReference>
<feature type="transmembrane region" description="Helical" evidence="6">
    <location>
        <begin position="366"/>
        <end position="388"/>
    </location>
</feature>
<dbReference type="InterPro" id="IPR018456">
    <property type="entry name" value="PTR2_symporter_CS"/>
</dbReference>